<dbReference type="Proteomes" id="UP001250214">
    <property type="component" value="Unassembled WGS sequence"/>
</dbReference>
<dbReference type="Gene3D" id="3.30.465.10">
    <property type="match status" value="1"/>
</dbReference>
<keyword evidence="2" id="KW-1185">Reference proteome</keyword>
<evidence type="ECO:0000313" key="2">
    <source>
        <dbReference type="Proteomes" id="UP001250214"/>
    </source>
</evidence>
<gene>
    <name evidence="1" type="ORF">RIF23_08525</name>
</gene>
<accession>A0ABU2H4W5</accession>
<organism evidence="1 2">
    <name type="scientific">Lipingzhangella rawalii</name>
    <dbReference type="NCBI Taxonomy" id="2055835"/>
    <lineage>
        <taxon>Bacteria</taxon>
        <taxon>Bacillati</taxon>
        <taxon>Actinomycetota</taxon>
        <taxon>Actinomycetes</taxon>
        <taxon>Streptosporangiales</taxon>
        <taxon>Nocardiopsidaceae</taxon>
        <taxon>Lipingzhangella</taxon>
    </lineage>
</organism>
<dbReference type="RefSeq" id="WP_310911856.1">
    <property type="nucleotide sequence ID" value="NZ_JAVLVT010000003.1"/>
</dbReference>
<dbReference type="EMBL" id="JAVLVT010000003">
    <property type="protein sequence ID" value="MDS1270338.1"/>
    <property type="molecule type" value="Genomic_DNA"/>
</dbReference>
<sequence>MTTLLHRTGHYGISVLAGDHVLFFGRVWHLDHRDGDPLVFYSSKGTFGVVTAMVIDLFPVARVYGGGVFFPAEHAESLLRTDRGWAAVGAGGDVRRVRIPAHTAARPAPTTGLT</sequence>
<protein>
    <submittedName>
        <fullName evidence="1">Uncharacterized protein</fullName>
    </submittedName>
</protein>
<evidence type="ECO:0000313" key="1">
    <source>
        <dbReference type="EMBL" id="MDS1270338.1"/>
    </source>
</evidence>
<reference evidence="2" key="1">
    <citation type="submission" date="2023-07" db="EMBL/GenBank/DDBJ databases">
        <title>Novel species in the genus Lipingzhangella isolated from Sambhar Salt Lake.</title>
        <authorList>
            <person name="Jiya N."/>
            <person name="Kajale S."/>
            <person name="Sharma A."/>
        </authorList>
    </citation>
    <scope>NUCLEOTIDE SEQUENCE [LARGE SCALE GENOMIC DNA]</scope>
    <source>
        <strain evidence="2">LS1_29</strain>
    </source>
</reference>
<comment type="caution">
    <text evidence="1">The sequence shown here is derived from an EMBL/GenBank/DDBJ whole genome shotgun (WGS) entry which is preliminary data.</text>
</comment>
<name>A0ABU2H4W5_9ACTN</name>
<proteinExistence type="predicted"/>
<dbReference type="InterPro" id="IPR016169">
    <property type="entry name" value="FAD-bd_PCMH_sub2"/>
</dbReference>
<dbReference type="Gene3D" id="3.40.462.20">
    <property type="match status" value="1"/>
</dbReference>